<dbReference type="EMBL" id="QUQO01000001">
    <property type="protein sequence ID" value="RFB05132.1"/>
    <property type="molecule type" value="Genomic_DNA"/>
</dbReference>
<evidence type="ECO:0000256" key="9">
    <source>
        <dbReference type="ARBA" id="ARBA00064003"/>
    </source>
</evidence>
<dbReference type="InterPro" id="IPR036097">
    <property type="entry name" value="HisK_dim/P_sf"/>
</dbReference>
<evidence type="ECO:0000256" key="4">
    <source>
        <dbReference type="ARBA" id="ARBA00022679"/>
    </source>
</evidence>
<dbReference type="PRINTS" id="PR00344">
    <property type="entry name" value="BCTRLSENSOR"/>
</dbReference>
<keyword evidence="4" id="KW-0808">Transferase</keyword>
<accession>A0A371RI74</accession>
<feature type="domain" description="Response regulatory" evidence="14">
    <location>
        <begin position="875"/>
        <end position="995"/>
    </location>
</feature>
<dbReference type="PANTHER" id="PTHR45339">
    <property type="entry name" value="HYBRID SIGNAL TRANSDUCTION HISTIDINE KINASE J"/>
    <property type="match status" value="1"/>
</dbReference>
<keyword evidence="16" id="KW-1185">Reference proteome</keyword>
<sequence>MDGVSEKAILVDISRDTCQLAVMRWTGEDRPAFMFNREYEAQSHARLDDMLDTYLEHYDAPTPKTLGIAIAGPITGDIVRSMHNHLHADINLLKEKFGFKRVILLNDVSAIASSIPWLDPADILQFSGPRLSGQFDTEHGRYGVLNSCKGLGCASLNANEGQLTIVDSEAGHATFAFTGKGAELLTSLRKRYGFISRETVLTFDGLVRIYNALCEVEGISSSTLAAHEIIMYGKTGADPLCQQTLDFYYDALASVAGDFALERCTTNGLFIAGGVVRRTMESLPREAFRKRFEDKGDFSEFTSAIPACIVHNRSAGLIGLARHVSEKLAQDAENRLKPLGPTILEEVSGHLDQSAFIINDRLEFVGVTSQNWYDTPGAETLTEKGAPLGPFLQAMESSLQLTDEETADTLAVKFSGNQEFEFTRRVFGSRILRCHAYPRPSGGFVVIETDRTLVHNRTRELETIALTLRQEKNNADAASRAKSEFLANMSHEIRTPLNGVLGMADVLRRSSLTPSQIETLDVIISSGNSLLTVINDILDFSKIEAGKMRIQQNNLDLQSCTDEVAAILAAEVDRKGLELMTRFRPDTPRWLLGDAGRLRQIMTNLLGNAVKFTEEGHILLDVSGGQIGDEADISITVTDTGCGIPDDKLETIFQTFEQVDGSSTRVHQGTGLGLSITRRMVELMGGTISVSSTLGAGSSFTVRLRLPLGVAEELCPSSIDDGLDGYRILIVDDQPVNRTILQEQLSAWGCEVISAAGASDAISALSREFEEGRKVDAAILDYQMPYMDGMTLAKELKAQKQYRDIPLTLLTSVGSVVDAPDLDQAGFVTHLVKPARAQSLWHALVKALGKVQPVTQTDNPDNQPGSEEMDRPVMRVLVAEDNAVNRMVITAMLENGGYEITMTEGGEEAVSAFSEMKPDIVLMDVQMPGIDGLEATKRIRSIEEQNGIEEHVPVIGITAHTMPEDRRRCLDSGMDDYLPKPIVRDKLLGVMERFRKQSA</sequence>
<evidence type="ECO:0000256" key="5">
    <source>
        <dbReference type="ARBA" id="ARBA00022741"/>
    </source>
</evidence>
<keyword evidence="3 11" id="KW-0597">Phosphoprotein</keyword>
<dbReference type="Gene3D" id="3.40.367.20">
    <property type="match status" value="1"/>
</dbReference>
<dbReference type="Gene3D" id="3.40.50.2300">
    <property type="match status" value="2"/>
</dbReference>
<comment type="caution">
    <text evidence="15">The sequence shown here is derived from an EMBL/GenBank/DDBJ whole genome shotgun (WGS) entry which is preliminary data.</text>
</comment>
<dbReference type="InterPro" id="IPR011006">
    <property type="entry name" value="CheY-like_superfamily"/>
</dbReference>
<dbReference type="SUPFAM" id="SSF53067">
    <property type="entry name" value="Actin-like ATPase domain"/>
    <property type="match status" value="1"/>
</dbReference>
<dbReference type="Pfam" id="PF02518">
    <property type="entry name" value="HATPase_c"/>
    <property type="match status" value="1"/>
</dbReference>
<dbReference type="InterPro" id="IPR001789">
    <property type="entry name" value="Sig_transdc_resp-reg_receiver"/>
</dbReference>
<keyword evidence="8" id="KW-0902">Two-component regulatory system</keyword>
<dbReference type="Pfam" id="PF00072">
    <property type="entry name" value="Response_reg"/>
    <property type="match status" value="2"/>
</dbReference>
<dbReference type="PANTHER" id="PTHR45339:SF1">
    <property type="entry name" value="HYBRID SIGNAL TRANSDUCTION HISTIDINE KINASE J"/>
    <property type="match status" value="1"/>
</dbReference>
<keyword evidence="5" id="KW-0547">Nucleotide-binding</keyword>
<comment type="similarity">
    <text evidence="12">Belongs to the bacterial glucokinase family.</text>
</comment>
<feature type="modified residue" description="4-aspartylphosphate" evidence="11">
    <location>
        <position position="924"/>
    </location>
</feature>
<dbReference type="SMART" id="SM00448">
    <property type="entry name" value="REC"/>
    <property type="match status" value="2"/>
</dbReference>
<dbReference type="CDD" id="cd24008">
    <property type="entry name" value="ASKHA_NBD_GLK"/>
    <property type="match status" value="1"/>
</dbReference>
<dbReference type="CDD" id="cd17546">
    <property type="entry name" value="REC_hyHK_CKI1_RcsC-like"/>
    <property type="match status" value="1"/>
</dbReference>
<dbReference type="GO" id="GO:0005536">
    <property type="term" value="F:D-glucose binding"/>
    <property type="evidence" value="ECO:0007669"/>
    <property type="project" value="InterPro"/>
</dbReference>
<evidence type="ECO:0000313" key="16">
    <source>
        <dbReference type="Proteomes" id="UP000264589"/>
    </source>
</evidence>
<evidence type="ECO:0000256" key="6">
    <source>
        <dbReference type="ARBA" id="ARBA00022777"/>
    </source>
</evidence>
<keyword evidence="6" id="KW-0418">Kinase</keyword>
<dbReference type="InterPro" id="IPR003594">
    <property type="entry name" value="HATPase_dom"/>
</dbReference>
<evidence type="ECO:0000256" key="11">
    <source>
        <dbReference type="PROSITE-ProRule" id="PRU00169"/>
    </source>
</evidence>
<evidence type="ECO:0000256" key="3">
    <source>
        <dbReference type="ARBA" id="ARBA00022553"/>
    </source>
</evidence>
<evidence type="ECO:0000259" key="14">
    <source>
        <dbReference type="PROSITE" id="PS50110"/>
    </source>
</evidence>
<dbReference type="PROSITE" id="PS50110">
    <property type="entry name" value="RESPONSE_REGULATORY"/>
    <property type="match status" value="2"/>
</dbReference>
<evidence type="ECO:0000259" key="13">
    <source>
        <dbReference type="PROSITE" id="PS50109"/>
    </source>
</evidence>
<evidence type="ECO:0000256" key="12">
    <source>
        <dbReference type="RuleBase" id="RU004046"/>
    </source>
</evidence>
<dbReference type="Gene3D" id="3.30.565.10">
    <property type="entry name" value="Histidine kinase-like ATPase, C-terminal domain"/>
    <property type="match status" value="1"/>
</dbReference>
<dbReference type="FunFam" id="1.10.287.130:FF:000002">
    <property type="entry name" value="Two-component osmosensing histidine kinase"/>
    <property type="match status" value="1"/>
</dbReference>
<dbReference type="InterPro" id="IPR004358">
    <property type="entry name" value="Sig_transdc_His_kin-like_C"/>
</dbReference>
<dbReference type="InterPro" id="IPR043129">
    <property type="entry name" value="ATPase_NBD"/>
</dbReference>
<dbReference type="InterPro" id="IPR003661">
    <property type="entry name" value="HisK_dim/P_dom"/>
</dbReference>
<dbReference type="InterPro" id="IPR005467">
    <property type="entry name" value="His_kinase_dom"/>
</dbReference>
<dbReference type="SMART" id="SM00388">
    <property type="entry name" value="HisKA"/>
    <property type="match status" value="1"/>
</dbReference>
<dbReference type="CDD" id="cd00082">
    <property type="entry name" value="HisKA"/>
    <property type="match status" value="1"/>
</dbReference>
<dbReference type="GO" id="GO:0000155">
    <property type="term" value="F:phosphorelay sensor kinase activity"/>
    <property type="evidence" value="ECO:0007669"/>
    <property type="project" value="InterPro"/>
</dbReference>
<dbReference type="AlphaFoldDB" id="A0A371RI74"/>
<evidence type="ECO:0000256" key="8">
    <source>
        <dbReference type="ARBA" id="ARBA00023012"/>
    </source>
</evidence>
<comment type="catalytic activity">
    <reaction evidence="1">
        <text>ATP + protein L-histidine = ADP + protein N-phospho-L-histidine.</text>
        <dbReference type="EC" id="2.7.13.3"/>
    </reaction>
</comment>
<dbReference type="Gene3D" id="3.30.420.40">
    <property type="match status" value="1"/>
</dbReference>
<evidence type="ECO:0000256" key="1">
    <source>
        <dbReference type="ARBA" id="ARBA00000085"/>
    </source>
</evidence>
<dbReference type="EC" id="2.7.13.3" evidence="2"/>
<dbReference type="SUPFAM" id="SSF47384">
    <property type="entry name" value="Homodimeric domain of signal transducing histidine kinase"/>
    <property type="match status" value="1"/>
</dbReference>
<dbReference type="PROSITE" id="PS50109">
    <property type="entry name" value="HIS_KIN"/>
    <property type="match status" value="1"/>
</dbReference>
<organism evidence="15 16">
    <name type="scientific">Parvularcula marina</name>
    <dbReference type="NCBI Taxonomy" id="2292771"/>
    <lineage>
        <taxon>Bacteria</taxon>
        <taxon>Pseudomonadati</taxon>
        <taxon>Pseudomonadota</taxon>
        <taxon>Alphaproteobacteria</taxon>
        <taxon>Parvularculales</taxon>
        <taxon>Parvularculaceae</taxon>
        <taxon>Parvularcula</taxon>
    </lineage>
</organism>
<reference evidence="15 16" key="1">
    <citation type="submission" date="2018-08" db="EMBL/GenBank/DDBJ databases">
        <title>Parvularcula sp. SM1705, isolated from surface water of the South Sea China.</title>
        <authorList>
            <person name="Sun L."/>
        </authorList>
    </citation>
    <scope>NUCLEOTIDE SEQUENCE [LARGE SCALE GENOMIC DNA]</scope>
    <source>
        <strain evidence="15 16">SM1705</strain>
    </source>
</reference>
<dbReference type="Pfam" id="PF00512">
    <property type="entry name" value="HisKA"/>
    <property type="match status" value="1"/>
</dbReference>
<evidence type="ECO:0000256" key="2">
    <source>
        <dbReference type="ARBA" id="ARBA00012438"/>
    </source>
</evidence>
<evidence type="ECO:0000313" key="15">
    <source>
        <dbReference type="EMBL" id="RFB05132.1"/>
    </source>
</evidence>
<dbReference type="Gene3D" id="1.10.287.130">
    <property type="match status" value="1"/>
</dbReference>
<dbReference type="SUPFAM" id="SSF52172">
    <property type="entry name" value="CheY-like"/>
    <property type="match status" value="2"/>
</dbReference>
<dbReference type="SUPFAM" id="SSF55874">
    <property type="entry name" value="ATPase domain of HSP90 chaperone/DNA topoisomerase II/histidine kinase"/>
    <property type="match status" value="1"/>
</dbReference>
<evidence type="ECO:0000256" key="7">
    <source>
        <dbReference type="ARBA" id="ARBA00022840"/>
    </source>
</evidence>
<keyword evidence="7" id="KW-0067">ATP-binding</keyword>
<dbReference type="Pfam" id="PF02685">
    <property type="entry name" value="Glucokinase"/>
    <property type="match status" value="1"/>
</dbReference>
<name>A0A371RI74_9PROT</name>
<dbReference type="InterPro" id="IPR036890">
    <property type="entry name" value="HATPase_C_sf"/>
</dbReference>
<dbReference type="GO" id="GO:0006096">
    <property type="term" value="P:glycolytic process"/>
    <property type="evidence" value="ECO:0007669"/>
    <property type="project" value="InterPro"/>
</dbReference>
<gene>
    <name evidence="15" type="ORF">DX908_07620</name>
</gene>
<dbReference type="FunFam" id="3.30.565.10:FF:000010">
    <property type="entry name" value="Sensor histidine kinase RcsC"/>
    <property type="match status" value="1"/>
</dbReference>
<comment type="subunit">
    <text evidence="9">At low DSF concentrations, interacts with RpfF.</text>
</comment>
<proteinExistence type="inferred from homology"/>
<dbReference type="SMART" id="SM00387">
    <property type="entry name" value="HATPase_c"/>
    <property type="match status" value="1"/>
</dbReference>
<feature type="modified residue" description="4-aspartylphosphate" evidence="11">
    <location>
        <position position="781"/>
    </location>
</feature>
<dbReference type="GO" id="GO:0004340">
    <property type="term" value="F:glucokinase activity"/>
    <property type="evidence" value="ECO:0007669"/>
    <property type="project" value="InterPro"/>
</dbReference>
<dbReference type="GO" id="GO:0005524">
    <property type="term" value="F:ATP binding"/>
    <property type="evidence" value="ECO:0007669"/>
    <property type="project" value="UniProtKB-KW"/>
</dbReference>
<evidence type="ECO:0000256" key="10">
    <source>
        <dbReference type="ARBA" id="ARBA00068150"/>
    </source>
</evidence>
<dbReference type="CDD" id="cd16922">
    <property type="entry name" value="HATPase_EvgS-ArcB-TorS-like"/>
    <property type="match status" value="1"/>
</dbReference>
<dbReference type="CDD" id="cd00156">
    <property type="entry name" value="REC"/>
    <property type="match status" value="1"/>
</dbReference>
<dbReference type="FunCoup" id="A0A371RI74">
    <property type="interactions" value="245"/>
</dbReference>
<feature type="domain" description="Histidine kinase" evidence="13">
    <location>
        <begin position="488"/>
        <end position="708"/>
    </location>
</feature>
<dbReference type="Proteomes" id="UP000264589">
    <property type="component" value="Unassembled WGS sequence"/>
</dbReference>
<feature type="domain" description="Response regulatory" evidence="14">
    <location>
        <begin position="727"/>
        <end position="848"/>
    </location>
</feature>
<dbReference type="InterPro" id="IPR003836">
    <property type="entry name" value="Glucokinase"/>
</dbReference>
<dbReference type="InParanoid" id="A0A371RI74"/>
<protein>
    <recommendedName>
        <fullName evidence="10">Sensory/regulatory protein RpfC</fullName>
        <ecNumber evidence="2">2.7.13.3</ecNumber>
    </recommendedName>
</protein>